<sequence>MLPLFICRGRSDCCPELRRLIRSIQWEDVLENTKTTLGHGMRAGFLSTRHGFSTTYCHPRFHTHRACSSPFSLIHLHPLLRSNPPLALLFSPRPLSLSSQLSTRFVGLLPTTARSSADEPTTLWLASSLCASALIILVVVPPSLTPQTYDLSIWSRPPPSTRTTGRPAGCTKLEITRQSSTRSPSHSIPYLLHPRISCTGLPFAPSTSVFRPSA</sequence>
<dbReference type="Proteomes" id="UP001362999">
    <property type="component" value="Unassembled WGS sequence"/>
</dbReference>
<name>A0AAW0A120_9AGAR</name>
<comment type="caution">
    <text evidence="1">The sequence shown here is derived from an EMBL/GenBank/DDBJ whole genome shotgun (WGS) entry which is preliminary data.</text>
</comment>
<gene>
    <name evidence="1" type="ORF">R3P38DRAFT_1952582</name>
</gene>
<organism evidence="1 2">
    <name type="scientific">Favolaschia claudopus</name>
    <dbReference type="NCBI Taxonomy" id="2862362"/>
    <lineage>
        <taxon>Eukaryota</taxon>
        <taxon>Fungi</taxon>
        <taxon>Dikarya</taxon>
        <taxon>Basidiomycota</taxon>
        <taxon>Agaricomycotina</taxon>
        <taxon>Agaricomycetes</taxon>
        <taxon>Agaricomycetidae</taxon>
        <taxon>Agaricales</taxon>
        <taxon>Marasmiineae</taxon>
        <taxon>Mycenaceae</taxon>
        <taxon>Favolaschia</taxon>
    </lineage>
</organism>
<reference evidence="1 2" key="1">
    <citation type="journal article" date="2024" name="J Genomics">
        <title>Draft genome sequencing and assembly of Favolaschia claudopus CIRM-BRFM 2984 isolated from oak limbs.</title>
        <authorList>
            <person name="Navarro D."/>
            <person name="Drula E."/>
            <person name="Chaduli D."/>
            <person name="Cazenave R."/>
            <person name="Ahrendt S."/>
            <person name="Wang J."/>
            <person name="Lipzen A."/>
            <person name="Daum C."/>
            <person name="Barry K."/>
            <person name="Grigoriev I.V."/>
            <person name="Favel A."/>
            <person name="Rosso M.N."/>
            <person name="Martin F."/>
        </authorList>
    </citation>
    <scope>NUCLEOTIDE SEQUENCE [LARGE SCALE GENOMIC DNA]</scope>
    <source>
        <strain evidence="1 2">CIRM-BRFM 2984</strain>
    </source>
</reference>
<evidence type="ECO:0000313" key="2">
    <source>
        <dbReference type="Proteomes" id="UP001362999"/>
    </source>
</evidence>
<dbReference type="AlphaFoldDB" id="A0AAW0A120"/>
<dbReference type="EMBL" id="JAWWNJ010000095">
    <property type="protein sequence ID" value="KAK6997033.1"/>
    <property type="molecule type" value="Genomic_DNA"/>
</dbReference>
<proteinExistence type="predicted"/>
<keyword evidence="2" id="KW-1185">Reference proteome</keyword>
<evidence type="ECO:0000313" key="1">
    <source>
        <dbReference type="EMBL" id="KAK6997033.1"/>
    </source>
</evidence>
<protein>
    <submittedName>
        <fullName evidence="1">Uncharacterized protein</fullName>
    </submittedName>
</protein>
<accession>A0AAW0A120</accession>